<accession>A0A7D9DL02</accession>
<dbReference type="PROSITE" id="PS01180">
    <property type="entry name" value="CUB"/>
    <property type="match status" value="1"/>
</dbReference>
<dbReference type="CDD" id="cd00041">
    <property type="entry name" value="CUB"/>
    <property type="match status" value="1"/>
</dbReference>
<evidence type="ECO:0000256" key="2">
    <source>
        <dbReference type="PROSITE-ProRule" id="PRU00059"/>
    </source>
</evidence>
<dbReference type="InterPro" id="IPR052129">
    <property type="entry name" value="Spermadhesin-Link_domain"/>
</dbReference>
<organism evidence="3 4">
    <name type="scientific">Paramuricea clavata</name>
    <name type="common">Red gorgonian</name>
    <name type="synonym">Violescent sea-whip</name>
    <dbReference type="NCBI Taxonomy" id="317549"/>
    <lineage>
        <taxon>Eukaryota</taxon>
        <taxon>Metazoa</taxon>
        <taxon>Cnidaria</taxon>
        <taxon>Anthozoa</taxon>
        <taxon>Octocorallia</taxon>
        <taxon>Malacalcyonacea</taxon>
        <taxon>Plexauridae</taxon>
        <taxon>Paramuricea</taxon>
    </lineage>
</organism>
<dbReference type="SUPFAM" id="SSF49854">
    <property type="entry name" value="Spermadhesin, CUB domain"/>
    <property type="match status" value="1"/>
</dbReference>
<dbReference type="PANTHER" id="PTHR46908:SF8">
    <property type="entry name" value="C-TYPE LECTIN DOMAIN-CONTAINING PROTEIN"/>
    <property type="match status" value="1"/>
</dbReference>
<dbReference type="PANTHER" id="PTHR46908">
    <property type="entry name" value="CUBILIN-LIKE PROTEIN"/>
    <property type="match status" value="1"/>
</dbReference>
<dbReference type="Pfam" id="PF00431">
    <property type="entry name" value="CUB"/>
    <property type="match status" value="1"/>
</dbReference>
<gene>
    <name evidence="3" type="ORF">PACLA_8A041680</name>
</gene>
<dbReference type="AlphaFoldDB" id="A0A7D9DL02"/>
<dbReference type="EMBL" id="CACRXK020001302">
    <property type="protein sequence ID" value="CAB3988293.1"/>
    <property type="molecule type" value="Genomic_DNA"/>
</dbReference>
<evidence type="ECO:0000256" key="1">
    <source>
        <dbReference type="ARBA" id="ARBA00023157"/>
    </source>
</evidence>
<comment type="caution">
    <text evidence="3">The sequence shown here is derived from an EMBL/GenBank/DDBJ whole genome shotgun (WGS) entry which is preliminary data.</text>
</comment>
<evidence type="ECO:0000313" key="3">
    <source>
        <dbReference type="EMBL" id="CAB3988293.1"/>
    </source>
</evidence>
<keyword evidence="1 2" id="KW-1015">Disulfide bond</keyword>
<dbReference type="OrthoDB" id="6116165at2759"/>
<proteinExistence type="predicted"/>
<protein>
    <submittedName>
        <fullName evidence="3">Uncharacterized protein</fullName>
    </submittedName>
</protein>
<dbReference type="SMART" id="SM00042">
    <property type="entry name" value="CUB"/>
    <property type="match status" value="1"/>
</dbReference>
<sequence>CQYKLQNDNGSFSSPNVLNNSYPDFQVCSWSVTVNASLRILMKLQTMNIPNCEENYLDIYDGRHDNASTLLARFCGKNATSGAKVTSKMNNLYIVLKSGNNYARNSGDLSKSLGFYAEYEAFEQ</sequence>
<dbReference type="InterPro" id="IPR035914">
    <property type="entry name" value="Sperma_CUB_dom_sf"/>
</dbReference>
<dbReference type="Gene3D" id="2.60.120.290">
    <property type="entry name" value="Spermadhesin, CUB domain"/>
    <property type="match status" value="1"/>
</dbReference>
<comment type="caution">
    <text evidence="2">Lacks conserved residue(s) required for the propagation of feature annotation.</text>
</comment>
<name>A0A7D9DL02_PARCT</name>
<feature type="disulfide bond" evidence="2">
    <location>
        <begin position="1"/>
        <end position="28"/>
    </location>
</feature>
<feature type="non-terminal residue" evidence="3">
    <location>
        <position position="124"/>
    </location>
</feature>
<reference evidence="3" key="1">
    <citation type="submission" date="2020-04" db="EMBL/GenBank/DDBJ databases">
        <authorList>
            <person name="Alioto T."/>
            <person name="Alioto T."/>
            <person name="Gomez Garrido J."/>
        </authorList>
    </citation>
    <scope>NUCLEOTIDE SEQUENCE</scope>
    <source>
        <strain evidence="3">A484AB</strain>
    </source>
</reference>
<dbReference type="InterPro" id="IPR000859">
    <property type="entry name" value="CUB_dom"/>
</dbReference>
<dbReference type="Proteomes" id="UP001152795">
    <property type="component" value="Unassembled WGS sequence"/>
</dbReference>
<evidence type="ECO:0000313" key="4">
    <source>
        <dbReference type="Proteomes" id="UP001152795"/>
    </source>
</evidence>
<keyword evidence="4" id="KW-1185">Reference proteome</keyword>
<feature type="non-terminal residue" evidence="3">
    <location>
        <position position="1"/>
    </location>
</feature>